<feature type="compositionally biased region" description="Low complexity" evidence="1">
    <location>
        <begin position="371"/>
        <end position="399"/>
    </location>
</feature>
<reference evidence="2 3" key="1">
    <citation type="submission" date="2018-06" db="EMBL/GenBank/DDBJ databases">
        <title>A transcriptomic atlas of mushroom development highlights an independent origin of complex multicellularity.</title>
        <authorList>
            <consortium name="DOE Joint Genome Institute"/>
            <person name="Krizsan K."/>
            <person name="Almasi E."/>
            <person name="Merenyi Z."/>
            <person name="Sahu N."/>
            <person name="Viragh M."/>
            <person name="Koszo T."/>
            <person name="Mondo S."/>
            <person name="Kiss B."/>
            <person name="Balint B."/>
            <person name="Kues U."/>
            <person name="Barry K."/>
            <person name="Hegedus J.C."/>
            <person name="Henrissat B."/>
            <person name="Johnson J."/>
            <person name="Lipzen A."/>
            <person name="Ohm R."/>
            <person name="Nagy I."/>
            <person name="Pangilinan J."/>
            <person name="Yan J."/>
            <person name="Xiong Y."/>
            <person name="Grigoriev I.V."/>
            <person name="Hibbett D.S."/>
            <person name="Nagy L.G."/>
        </authorList>
    </citation>
    <scope>NUCLEOTIDE SEQUENCE [LARGE SCALE GENOMIC DNA]</scope>
    <source>
        <strain evidence="2 3">SZMC22713</strain>
    </source>
</reference>
<feature type="compositionally biased region" description="Polar residues" evidence="1">
    <location>
        <begin position="308"/>
        <end position="319"/>
    </location>
</feature>
<accession>A0A4Y7QCQ0</accession>
<feature type="compositionally biased region" description="Acidic residues" evidence="1">
    <location>
        <begin position="266"/>
        <end position="275"/>
    </location>
</feature>
<dbReference type="AlphaFoldDB" id="A0A4Y7QCQ0"/>
<protein>
    <submittedName>
        <fullName evidence="2">Uncharacterized protein</fullName>
    </submittedName>
</protein>
<sequence>MANRRSPPSNPYPTHSLRLSSRSRHKYQLRNSPLGKKRGLVKADPDSHASSSTSPSRPVLVPLHPNLRRLPSRVMTYSRNMLRNFSGASQNFNVPVGAKRKRIASGNENTYVSGRGTRDRPRFKRQRSMNSREDTSDDENMSTSAMDIDEESNLQWEGAEESDAEETELDDCMSLSLVGDSLDNTVVNLADDFLINEAGPRQLQRLKKDELMRVYSLAGLSDPPDDLTKTALITAIMSAREDGGDVPPSSPPGRTDGHSSGYSSDDGNDGGGEETDIPRTSPHHLLRRRITVQDLGRTVSRPMKGRSLSLNNALSQSVTGGKMMTRFPHLDGNGTARRRATNGISSQSSPTDSSSSTVIPSPPITRLRSRTLSTENKTSTSLSSSSASGTSSKGSSASNGQVRRKGKAKRVDFSDAIHEFTAEQDIHDALTAHESYSNPSPRRLRSKGKETTIAPSCPISEALSNRRVTPMRKAKDRAVCVKEDESEEEAVADEEDQRGF</sequence>
<feature type="region of interest" description="Disordered" evidence="1">
    <location>
        <begin position="1"/>
        <end position="64"/>
    </location>
</feature>
<feature type="compositionally biased region" description="Low complexity" evidence="1">
    <location>
        <begin position="344"/>
        <end position="359"/>
    </location>
</feature>
<organism evidence="2 3">
    <name type="scientific">Rickenella mellea</name>
    <dbReference type="NCBI Taxonomy" id="50990"/>
    <lineage>
        <taxon>Eukaryota</taxon>
        <taxon>Fungi</taxon>
        <taxon>Dikarya</taxon>
        <taxon>Basidiomycota</taxon>
        <taxon>Agaricomycotina</taxon>
        <taxon>Agaricomycetes</taxon>
        <taxon>Hymenochaetales</taxon>
        <taxon>Rickenellaceae</taxon>
        <taxon>Rickenella</taxon>
    </lineage>
</organism>
<name>A0A4Y7QCQ0_9AGAM</name>
<dbReference type="VEuPathDB" id="FungiDB:BD410DRAFT_72283"/>
<evidence type="ECO:0000313" key="3">
    <source>
        <dbReference type="Proteomes" id="UP000294933"/>
    </source>
</evidence>
<feature type="region of interest" description="Disordered" evidence="1">
    <location>
        <begin position="106"/>
        <end position="166"/>
    </location>
</feature>
<dbReference type="OrthoDB" id="4062651at2759"/>
<feature type="region of interest" description="Disordered" evidence="1">
    <location>
        <begin position="240"/>
        <end position="410"/>
    </location>
</feature>
<feature type="compositionally biased region" description="Basic residues" evidence="1">
    <location>
        <begin position="281"/>
        <end position="290"/>
    </location>
</feature>
<dbReference type="STRING" id="50990.A0A4Y7QCQ0"/>
<keyword evidence="3" id="KW-1185">Reference proteome</keyword>
<evidence type="ECO:0000256" key="1">
    <source>
        <dbReference type="SAM" id="MobiDB-lite"/>
    </source>
</evidence>
<feature type="compositionally biased region" description="Acidic residues" evidence="1">
    <location>
        <begin position="147"/>
        <end position="166"/>
    </location>
</feature>
<dbReference type="Proteomes" id="UP000294933">
    <property type="component" value="Unassembled WGS sequence"/>
</dbReference>
<dbReference type="EMBL" id="ML170165">
    <property type="protein sequence ID" value="TDL25008.1"/>
    <property type="molecule type" value="Genomic_DNA"/>
</dbReference>
<evidence type="ECO:0000313" key="2">
    <source>
        <dbReference type="EMBL" id="TDL25008.1"/>
    </source>
</evidence>
<feature type="region of interest" description="Disordered" evidence="1">
    <location>
        <begin position="431"/>
        <end position="456"/>
    </location>
</feature>
<feature type="region of interest" description="Disordered" evidence="1">
    <location>
        <begin position="481"/>
        <end position="500"/>
    </location>
</feature>
<gene>
    <name evidence="2" type="ORF">BD410DRAFT_72283</name>
</gene>
<feature type="compositionally biased region" description="Acidic residues" evidence="1">
    <location>
        <begin position="484"/>
        <end position="500"/>
    </location>
</feature>
<proteinExistence type="predicted"/>